<comment type="caution">
    <text evidence="2">The sequence shown here is derived from an EMBL/GenBank/DDBJ whole genome shotgun (WGS) entry which is preliminary data.</text>
</comment>
<keyword evidence="1" id="KW-1133">Transmembrane helix</keyword>
<dbReference type="Proteomes" id="UP000691718">
    <property type="component" value="Unassembled WGS sequence"/>
</dbReference>
<evidence type="ECO:0000256" key="1">
    <source>
        <dbReference type="SAM" id="Phobius"/>
    </source>
</evidence>
<proteinExistence type="predicted"/>
<name>A0A8S3WEU4_PARAO</name>
<sequence>MKLHFKVFDFIPARLSVAIMLFFACWINYMMRVNMSVNIIAMVPEDGQTTSVKSECEAIANNDSLLSNVNATVVTKRHLRQ</sequence>
<feature type="transmembrane region" description="Helical" evidence="1">
    <location>
        <begin position="12"/>
        <end position="31"/>
    </location>
</feature>
<feature type="non-terminal residue" evidence="2">
    <location>
        <position position="81"/>
    </location>
</feature>
<evidence type="ECO:0000313" key="3">
    <source>
        <dbReference type="Proteomes" id="UP000691718"/>
    </source>
</evidence>
<keyword evidence="1" id="KW-0812">Transmembrane</keyword>
<keyword evidence="1" id="KW-0472">Membrane</keyword>
<dbReference type="AlphaFoldDB" id="A0A8S3WEU4"/>
<protein>
    <submittedName>
        <fullName evidence="2">(apollo) hypothetical protein</fullName>
    </submittedName>
</protein>
<dbReference type="PROSITE" id="PS51257">
    <property type="entry name" value="PROKAR_LIPOPROTEIN"/>
    <property type="match status" value="1"/>
</dbReference>
<keyword evidence="3" id="KW-1185">Reference proteome</keyword>
<reference evidence="2" key="1">
    <citation type="submission" date="2021-04" db="EMBL/GenBank/DDBJ databases">
        <authorList>
            <person name="Tunstrom K."/>
        </authorList>
    </citation>
    <scope>NUCLEOTIDE SEQUENCE</scope>
</reference>
<accession>A0A8S3WEU4</accession>
<dbReference type="EMBL" id="CAJQZP010000312">
    <property type="protein sequence ID" value="CAG4956018.1"/>
    <property type="molecule type" value="Genomic_DNA"/>
</dbReference>
<dbReference type="OrthoDB" id="7425744at2759"/>
<organism evidence="2 3">
    <name type="scientific">Parnassius apollo</name>
    <name type="common">Apollo butterfly</name>
    <name type="synonym">Papilio apollo</name>
    <dbReference type="NCBI Taxonomy" id="110799"/>
    <lineage>
        <taxon>Eukaryota</taxon>
        <taxon>Metazoa</taxon>
        <taxon>Ecdysozoa</taxon>
        <taxon>Arthropoda</taxon>
        <taxon>Hexapoda</taxon>
        <taxon>Insecta</taxon>
        <taxon>Pterygota</taxon>
        <taxon>Neoptera</taxon>
        <taxon>Endopterygota</taxon>
        <taxon>Lepidoptera</taxon>
        <taxon>Glossata</taxon>
        <taxon>Ditrysia</taxon>
        <taxon>Papilionoidea</taxon>
        <taxon>Papilionidae</taxon>
        <taxon>Parnassiinae</taxon>
        <taxon>Parnassini</taxon>
        <taxon>Parnassius</taxon>
        <taxon>Parnassius</taxon>
    </lineage>
</organism>
<evidence type="ECO:0000313" key="2">
    <source>
        <dbReference type="EMBL" id="CAG4956018.1"/>
    </source>
</evidence>
<gene>
    <name evidence="2" type="ORF">PAPOLLO_LOCUS5441</name>
</gene>